<dbReference type="CTD" id="9824804"/>
<protein>
    <submittedName>
        <fullName evidence="2">Uncharacterized protein</fullName>
    </submittedName>
</protein>
<gene>
    <name evidence="2" type="ORF">GCK72_018765</name>
</gene>
<accession>A0A6A5GBW6</accession>
<organism evidence="2 3">
    <name type="scientific">Caenorhabditis remanei</name>
    <name type="common">Caenorhabditis vulgaris</name>
    <dbReference type="NCBI Taxonomy" id="31234"/>
    <lineage>
        <taxon>Eukaryota</taxon>
        <taxon>Metazoa</taxon>
        <taxon>Ecdysozoa</taxon>
        <taxon>Nematoda</taxon>
        <taxon>Chromadorea</taxon>
        <taxon>Rhabditida</taxon>
        <taxon>Rhabditina</taxon>
        <taxon>Rhabditomorpha</taxon>
        <taxon>Rhabditoidea</taxon>
        <taxon>Rhabditidae</taxon>
        <taxon>Peloderinae</taxon>
        <taxon>Caenorhabditis</taxon>
    </lineage>
</organism>
<sequence>MVNGEEEDPNVRYWKTKYDLLHEDYGRTKERTEDLESRLLEVVEESERKDHEKDKRIRQLEIELEEANRRIEQLEEACFRYKNQNKPPTTSSEFKATEPIKLPMESEETESNELKKVDVQRTMSGISTRSSIDGITRSPEFHAGQHMICEYHKLPILAKGEGFIYGFRWNFANKIHIV</sequence>
<comment type="caution">
    <text evidence="2">The sequence shown here is derived from an EMBL/GenBank/DDBJ whole genome shotgun (WGS) entry which is preliminary data.</text>
</comment>
<reference evidence="2 3" key="1">
    <citation type="submission" date="2019-12" db="EMBL/GenBank/DDBJ databases">
        <title>Chromosome-level assembly of the Caenorhabditis remanei genome.</title>
        <authorList>
            <person name="Teterina A.A."/>
            <person name="Willis J.H."/>
            <person name="Phillips P.C."/>
        </authorList>
    </citation>
    <scope>NUCLEOTIDE SEQUENCE [LARGE SCALE GENOMIC DNA]</scope>
    <source>
        <strain evidence="2 3">PX506</strain>
        <tissue evidence="2">Whole organism</tissue>
    </source>
</reference>
<keyword evidence="1" id="KW-0175">Coiled coil</keyword>
<name>A0A6A5GBW6_CAERE</name>
<dbReference type="AlphaFoldDB" id="A0A6A5GBW6"/>
<dbReference type="KEGG" id="crq:GCK72_018765"/>
<proteinExistence type="predicted"/>
<dbReference type="GeneID" id="9824804"/>
<evidence type="ECO:0000313" key="3">
    <source>
        <dbReference type="Proteomes" id="UP000483820"/>
    </source>
</evidence>
<evidence type="ECO:0000313" key="2">
    <source>
        <dbReference type="EMBL" id="KAF1752211.1"/>
    </source>
</evidence>
<dbReference type="RefSeq" id="XP_003110335.2">
    <property type="nucleotide sequence ID" value="XM_003110287.2"/>
</dbReference>
<evidence type="ECO:0000256" key="1">
    <source>
        <dbReference type="SAM" id="Coils"/>
    </source>
</evidence>
<feature type="coiled-coil region" evidence="1">
    <location>
        <begin position="43"/>
        <end position="84"/>
    </location>
</feature>
<dbReference type="Proteomes" id="UP000483820">
    <property type="component" value="Chromosome V"/>
</dbReference>
<dbReference type="EMBL" id="WUAV01000005">
    <property type="protein sequence ID" value="KAF1752211.1"/>
    <property type="molecule type" value="Genomic_DNA"/>
</dbReference>